<evidence type="ECO:0000313" key="2">
    <source>
        <dbReference type="EMBL" id="USW48129.1"/>
    </source>
</evidence>
<dbReference type="PANTHER" id="PTHR10622">
    <property type="entry name" value="HET DOMAIN-CONTAINING PROTEIN"/>
    <property type="match status" value="1"/>
</dbReference>
<organism evidence="2 3">
    <name type="scientific">Septoria linicola</name>
    <dbReference type="NCBI Taxonomy" id="215465"/>
    <lineage>
        <taxon>Eukaryota</taxon>
        <taxon>Fungi</taxon>
        <taxon>Dikarya</taxon>
        <taxon>Ascomycota</taxon>
        <taxon>Pezizomycotina</taxon>
        <taxon>Dothideomycetes</taxon>
        <taxon>Dothideomycetidae</taxon>
        <taxon>Mycosphaerellales</taxon>
        <taxon>Mycosphaerellaceae</taxon>
        <taxon>Septoria</taxon>
    </lineage>
</organism>
<dbReference type="Proteomes" id="UP001056384">
    <property type="component" value="Chromosome 1"/>
</dbReference>
<feature type="domain" description="Heterokaryon incompatibility" evidence="1">
    <location>
        <begin position="22"/>
        <end position="105"/>
    </location>
</feature>
<accession>A0A9Q9AI13</accession>
<evidence type="ECO:0000313" key="3">
    <source>
        <dbReference type="Proteomes" id="UP001056384"/>
    </source>
</evidence>
<sequence>MRLLNTADLTFREFFDEQTPPYAILSHRWGPQEITYDQFLAGQKKGHDGHVKILEACRIAKANSHQWIWIDTICIQKTSSAELSEAINSMYEYYQRSQVCYAYLEDVPPGRSAQQTSEALQQSEWFTRGWTLQELLAPQNVLFLDSSWNAFGTKNHLASVISKATGIPEWYLVRGDQIQYASIAARMSWCARRKTTRSEDMAYSLLGLFNINMPLLYGERGARAFFRLQLEIAKSSDDESIFAWTSPSNQPCGMFAPSALCFAGFGNIKTLPLDAEDRLPWQYTNKGLVLSLASPLDTRATMSMGNRMFDHTKTGEDHKVVTLGCFKSDVDVDLRDGKAVKKVSKGNIICIELQRIGPRWKRINAQQVLLAKEFERHTSHQFGQPVTQKVYYISQ</sequence>
<protein>
    <submittedName>
        <fullName evidence="2">Heterokaryon incompatibility</fullName>
    </submittedName>
</protein>
<dbReference type="PANTHER" id="PTHR10622:SF10">
    <property type="entry name" value="HET DOMAIN-CONTAINING PROTEIN"/>
    <property type="match status" value="1"/>
</dbReference>
<dbReference type="AlphaFoldDB" id="A0A9Q9AI13"/>
<dbReference type="EMBL" id="CP099418">
    <property type="protein sequence ID" value="USW48129.1"/>
    <property type="molecule type" value="Genomic_DNA"/>
</dbReference>
<proteinExistence type="predicted"/>
<reference evidence="2" key="1">
    <citation type="submission" date="2022-06" db="EMBL/GenBank/DDBJ databases">
        <title>Complete genome sequences of two strains of the flax pathogen Septoria linicola.</title>
        <authorList>
            <person name="Lapalu N."/>
            <person name="Simon A."/>
            <person name="Demenou B."/>
            <person name="Paumier D."/>
            <person name="Guillot M.-P."/>
            <person name="Gout L."/>
            <person name="Valade R."/>
        </authorList>
    </citation>
    <scope>NUCLEOTIDE SEQUENCE</scope>
    <source>
        <strain evidence="2">SE15195</strain>
    </source>
</reference>
<keyword evidence="3" id="KW-1185">Reference proteome</keyword>
<dbReference type="Pfam" id="PF06985">
    <property type="entry name" value="HET"/>
    <property type="match status" value="1"/>
</dbReference>
<gene>
    <name evidence="2" type="ORF">Slin15195_G014480</name>
</gene>
<evidence type="ECO:0000259" key="1">
    <source>
        <dbReference type="Pfam" id="PF06985"/>
    </source>
</evidence>
<dbReference type="InterPro" id="IPR010730">
    <property type="entry name" value="HET"/>
</dbReference>
<name>A0A9Q9AI13_9PEZI</name>